<dbReference type="InterPro" id="IPR025382">
    <property type="entry name" value="Cap4-like_endonuclease_dom"/>
</dbReference>
<evidence type="ECO:0000259" key="2">
    <source>
        <dbReference type="Pfam" id="PF14130"/>
    </source>
</evidence>
<evidence type="ECO:0000256" key="1">
    <source>
        <dbReference type="SAM" id="MobiDB-lite"/>
    </source>
</evidence>
<gene>
    <name evidence="4" type="ORF">ENR64_25950</name>
</gene>
<feature type="region of interest" description="Disordered" evidence="1">
    <location>
        <begin position="1"/>
        <end position="21"/>
    </location>
</feature>
<dbReference type="AlphaFoldDB" id="A0A7C3KIZ6"/>
<evidence type="ECO:0000259" key="3">
    <source>
        <dbReference type="Pfam" id="PF18145"/>
    </source>
</evidence>
<dbReference type="EMBL" id="DSRU01000375">
    <property type="protein sequence ID" value="HFN01132.1"/>
    <property type="molecule type" value="Genomic_DNA"/>
</dbReference>
<sequence length="483" mass="54263">MPKSDHRTPSLLEPQSRGGDIAEGGFSFQDHVVLARIPEWLAQEGFTALVKEATGDVEAKFFAPGQGFVKDLIEVKDHMLQPAEFWKEVRRFQEIDVGSPGTYIRFTLIGAGASKELQPLLNGLERVQGSQDFYEEQDAVKSNSVQEYIRLVESKNGTQKDALFLMEKVRVETAWNTVRSQGEAVFKQTLVDYLEEYSDLSGRVLDDIYNHLSTFIRKNRNRPILRKELETKLREKIPTNQIPALRPILIYTATAPKDNPSHPGLRFDWTRFSGGEARAIAPPQQWGQLLIDLQDTRNWIENHRNTKRIILLGNRRLSTCLAIGSVFSAVRGYTIEMGYRDEVWATDAHPTAETPAYPMTHQILGEKGDHLVVSIGIHRDILIEVQANLGKLGLLGVPLLDIKGEQPITSPAQANGAVKNIKNLVVQSLLATRSKKIHLFYAGPAHLAFFLGHRLDATAPIICYGWIGSDQYSRTCQLFSENI</sequence>
<accession>A0A7C3KIZ6</accession>
<feature type="domain" description="CD-NTase associated protein 4-like DNA endonuclease" evidence="2">
    <location>
        <begin position="17"/>
        <end position="171"/>
    </location>
</feature>
<organism evidence="4">
    <name type="scientific">Oscillatoriales cyanobacterium SpSt-418</name>
    <dbReference type="NCBI Taxonomy" id="2282169"/>
    <lineage>
        <taxon>Bacteria</taxon>
        <taxon>Bacillati</taxon>
        <taxon>Cyanobacteriota</taxon>
        <taxon>Cyanophyceae</taxon>
        <taxon>Oscillatoriophycideae</taxon>
        <taxon>Oscillatoriales</taxon>
    </lineage>
</organism>
<evidence type="ECO:0000313" key="4">
    <source>
        <dbReference type="EMBL" id="HFN01132.1"/>
    </source>
</evidence>
<dbReference type="Pfam" id="PF14130">
    <property type="entry name" value="Cap4_nuclease"/>
    <property type="match status" value="1"/>
</dbReference>
<proteinExistence type="predicted"/>
<dbReference type="InterPro" id="IPR040836">
    <property type="entry name" value="SAVED"/>
</dbReference>
<name>A0A7C3KIZ6_9CYAN</name>
<dbReference type="GO" id="GO:0004518">
    <property type="term" value="F:nuclease activity"/>
    <property type="evidence" value="ECO:0007669"/>
    <property type="project" value="InterPro"/>
</dbReference>
<protein>
    <submittedName>
        <fullName evidence="4">SAVED domain-containing protein</fullName>
    </submittedName>
</protein>
<comment type="caution">
    <text evidence="4">The sequence shown here is derived from an EMBL/GenBank/DDBJ whole genome shotgun (WGS) entry which is preliminary data.</text>
</comment>
<dbReference type="NCBIfam" id="NF033611">
    <property type="entry name" value="SAVED"/>
    <property type="match status" value="1"/>
</dbReference>
<reference evidence="4" key="1">
    <citation type="journal article" date="2020" name="mSystems">
        <title>Genome- and Community-Level Interaction Insights into Carbon Utilization and Element Cycling Functions of Hydrothermarchaeota in Hydrothermal Sediment.</title>
        <authorList>
            <person name="Zhou Z."/>
            <person name="Liu Y."/>
            <person name="Xu W."/>
            <person name="Pan J."/>
            <person name="Luo Z.H."/>
            <person name="Li M."/>
        </authorList>
    </citation>
    <scope>NUCLEOTIDE SEQUENCE [LARGE SCALE GENOMIC DNA]</scope>
    <source>
        <strain evidence="4">SpSt-418</strain>
    </source>
</reference>
<feature type="domain" description="SMODS-associated and fused to various effectors" evidence="3">
    <location>
        <begin position="294"/>
        <end position="478"/>
    </location>
</feature>
<dbReference type="Pfam" id="PF18145">
    <property type="entry name" value="SAVED"/>
    <property type="match status" value="1"/>
</dbReference>